<reference evidence="2 3" key="1">
    <citation type="submission" date="2024-07" db="EMBL/GenBank/DDBJ databases">
        <title>Mealworm larvae gut microbial communities from Newark, Delaware, USA.</title>
        <authorList>
            <person name="Blenner M."/>
        </authorList>
    </citation>
    <scope>NUCLEOTIDE SEQUENCE [LARGE SCALE GENOMIC DNA]</scope>
    <source>
        <strain evidence="2 3">UD i117</strain>
    </source>
</reference>
<dbReference type="EMBL" id="JBGBYS010000002">
    <property type="protein sequence ID" value="MEY9257649.1"/>
    <property type="molecule type" value="Genomic_DNA"/>
</dbReference>
<feature type="region of interest" description="Disordered" evidence="1">
    <location>
        <begin position="1"/>
        <end position="29"/>
    </location>
</feature>
<dbReference type="Proteomes" id="UP001565435">
    <property type="component" value="Unassembled WGS sequence"/>
</dbReference>
<comment type="caution">
    <text evidence="2">The sequence shown here is derived from an EMBL/GenBank/DDBJ whole genome shotgun (WGS) entry which is preliminary data.</text>
</comment>
<evidence type="ECO:0000313" key="3">
    <source>
        <dbReference type="Proteomes" id="UP001565435"/>
    </source>
</evidence>
<sequence>MVAGHAGSFRGAPRLSNTPDHSKPGRSRLRRVTRRRALTGAGVLLIAPFVVSDKKPSVPGRFGFTISAPKPGLTDFARDLGAVVDLGAHWVRFGVVGFQAVQDWTGPDRPVFDEDVLNLYDQAFDLVEARGLSICLLTVDGVPAKRNTTDYLNTMGRYWSALSQRFGKRVALWQVFNEANDSDFRSAGEIEDDWDAYLEQLSDALAVARVSILRHAPRVRMTTNASGYPVDDAKEAQWLKFFAGISSQLDVCTLDLYPVLSEAAIASMPERIGRLSDATKLPVSVGEFGLQTGEGLYSEQQQVESLSRSIEAFSRSRADSAFVYRLRDDGARNDDGFGLYKIDGTPKSSVPDIAESIADAFPNG</sequence>
<evidence type="ECO:0000313" key="2">
    <source>
        <dbReference type="EMBL" id="MEY9257649.1"/>
    </source>
</evidence>
<keyword evidence="3" id="KW-1185">Reference proteome</keyword>
<gene>
    <name evidence="2" type="ORF">ABH903_000659</name>
</gene>
<proteinExistence type="predicted"/>
<dbReference type="SUPFAM" id="SSF51445">
    <property type="entry name" value="(Trans)glycosidases"/>
    <property type="match status" value="1"/>
</dbReference>
<dbReference type="InterPro" id="IPR017853">
    <property type="entry name" value="GH"/>
</dbReference>
<evidence type="ECO:0008006" key="4">
    <source>
        <dbReference type="Google" id="ProtNLM"/>
    </source>
</evidence>
<protein>
    <recommendedName>
        <fullName evidence="4">Cellulase (Glycosyl hydrolase family 5)</fullName>
    </recommendedName>
</protein>
<name>A0ABV4EH62_BREEP</name>
<dbReference type="Gene3D" id="3.20.20.80">
    <property type="entry name" value="Glycosidases"/>
    <property type="match status" value="1"/>
</dbReference>
<organism evidence="2 3">
    <name type="scientific">Brevibacterium epidermidis</name>
    <dbReference type="NCBI Taxonomy" id="1698"/>
    <lineage>
        <taxon>Bacteria</taxon>
        <taxon>Bacillati</taxon>
        <taxon>Actinomycetota</taxon>
        <taxon>Actinomycetes</taxon>
        <taxon>Micrococcales</taxon>
        <taxon>Brevibacteriaceae</taxon>
        <taxon>Brevibacterium</taxon>
    </lineage>
</organism>
<evidence type="ECO:0000256" key="1">
    <source>
        <dbReference type="SAM" id="MobiDB-lite"/>
    </source>
</evidence>
<accession>A0ABV4EH62</accession>